<dbReference type="InParanoid" id="F4WJM9"/>
<keyword evidence="2" id="KW-1185">Reference proteome</keyword>
<evidence type="ECO:0000313" key="1">
    <source>
        <dbReference type="EMBL" id="EGI65521.1"/>
    </source>
</evidence>
<accession>F4WJM9</accession>
<protein>
    <submittedName>
        <fullName evidence="1">Uncharacterized protein</fullName>
    </submittedName>
</protein>
<dbReference type="EMBL" id="GL888186">
    <property type="protein sequence ID" value="EGI65521.1"/>
    <property type="molecule type" value="Genomic_DNA"/>
</dbReference>
<gene>
    <name evidence="1" type="ORF">G5I_05910</name>
</gene>
<reference evidence="1" key="1">
    <citation type="submission" date="2011-02" db="EMBL/GenBank/DDBJ databases">
        <title>The genome of the leaf-cutting ant Acromyrmex echinatior suggests key adaptations to social evolution and fungus farming.</title>
        <authorList>
            <person name="Nygaard S."/>
            <person name="Zhang G."/>
        </authorList>
    </citation>
    <scope>NUCLEOTIDE SEQUENCE</scope>
</reference>
<dbReference type="Proteomes" id="UP000007755">
    <property type="component" value="Unassembled WGS sequence"/>
</dbReference>
<name>F4WJM9_ACREC</name>
<dbReference type="AlphaFoldDB" id="F4WJM9"/>
<evidence type="ECO:0000313" key="2">
    <source>
        <dbReference type="Proteomes" id="UP000007755"/>
    </source>
</evidence>
<organism evidence="2">
    <name type="scientific">Acromyrmex echinatior</name>
    <name type="common">Panamanian leafcutter ant</name>
    <name type="synonym">Acromyrmex octospinosus echinatior</name>
    <dbReference type="NCBI Taxonomy" id="103372"/>
    <lineage>
        <taxon>Eukaryota</taxon>
        <taxon>Metazoa</taxon>
        <taxon>Ecdysozoa</taxon>
        <taxon>Arthropoda</taxon>
        <taxon>Hexapoda</taxon>
        <taxon>Insecta</taxon>
        <taxon>Pterygota</taxon>
        <taxon>Neoptera</taxon>
        <taxon>Endopterygota</taxon>
        <taxon>Hymenoptera</taxon>
        <taxon>Apocrita</taxon>
        <taxon>Aculeata</taxon>
        <taxon>Formicoidea</taxon>
        <taxon>Formicidae</taxon>
        <taxon>Myrmicinae</taxon>
        <taxon>Acromyrmex</taxon>
    </lineage>
</organism>
<proteinExistence type="predicted"/>
<sequence>MYTCIQELEKSIARTFGRPDKCAWIFWWHQEEDETFAAGSPLEAHGRFSKGWAVEVATGASIQNYAKWSNELAKGAAEKNICTDKVQKFHHPDFRGKQLNAVYKGCSSKNDITLFSGGFTAMKIVKLALRPSSYAEMGNASTVTDTAMACKIVTMNPMNTIAIRKQPIVRSKGMSSEYLKNDSQDVSWIKCAAWEWITSQNVDYSTSSYILKYITSLS</sequence>